<dbReference type="PANTHER" id="PTHR43591:SF31">
    <property type="entry name" value="LAEA-LIKE, PUTATIVE (AFU_ORTHOLOGUE AFUA_8G01930)-RELATED"/>
    <property type="match status" value="1"/>
</dbReference>
<dbReference type="OrthoDB" id="2013972at2759"/>
<gene>
    <name evidence="2" type="ORF">AJ80_10027</name>
</gene>
<evidence type="ECO:0000256" key="1">
    <source>
        <dbReference type="SAM" id="MobiDB-lite"/>
    </source>
</evidence>
<organism evidence="2 3">
    <name type="scientific">Polytolypa hystricis (strain UAMH7299)</name>
    <dbReference type="NCBI Taxonomy" id="1447883"/>
    <lineage>
        <taxon>Eukaryota</taxon>
        <taxon>Fungi</taxon>
        <taxon>Dikarya</taxon>
        <taxon>Ascomycota</taxon>
        <taxon>Pezizomycotina</taxon>
        <taxon>Eurotiomycetes</taxon>
        <taxon>Eurotiomycetidae</taxon>
        <taxon>Onygenales</taxon>
        <taxon>Onygenales incertae sedis</taxon>
        <taxon>Polytolypa</taxon>
    </lineage>
</organism>
<proteinExistence type="predicted"/>
<dbReference type="PANTHER" id="PTHR43591">
    <property type="entry name" value="METHYLTRANSFERASE"/>
    <property type="match status" value="1"/>
</dbReference>
<dbReference type="CDD" id="cd02440">
    <property type="entry name" value="AdoMet_MTases"/>
    <property type="match status" value="1"/>
</dbReference>
<evidence type="ECO:0008006" key="4">
    <source>
        <dbReference type="Google" id="ProtNLM"/>
    </source>
</evidence>
<evidence type="ECO:0000313" key="3">
    <source>
        <dbReference type="Proteomes" id="UP000224634"/>
    </source>
</evidence>
<dbReference type="Pfam" id="PF13489">
    <property type="entry name" value="Methyltransf_23"/>
    <property type="match status" value="1"/>
</dbReference>
<name>A0A2B7W6D7_POLH7</name>
<dbReference type="STRING" id="1447883.A0A2B7W6D7"/>
<accession>A0A2B7W6D7</accession>
<dbReference type="InterPro" id="IPR029063">
    <property type="entry name" value="SAM-dependent_MTases_sf"/>
</dbReference>
<dbReference type="EMBL" id="PDNA01000513">
    <property type="protein sequence ID" value="PGG95073.1"/>
    <property type="molecule type" value="Genomic_DNA"/>
</dbReference>
<evidence type="ECO:0000313" key="2">
    <source>
        <dbReference type="EMBL" id="PGG95073.1"/>
    </source>
</evidence>
<dbReference type="Gene3D" id="3.40.50.150">
    <property type="entry name" value="Vaccinia Virus protein VP39"/>
    <property type="match status" value="1"/>
</dbReference>
<sequence>MADEEKDDGYASPGSENSDYTDVDPDFYNYLEENGRTYHAFCKGRYLLPNDEKEQNRMDMLNHIFSLVLDNKLCLAPIDPDPQHVLDLGTGTGIWAIDFADNAVQKLIWTIGNDLSPIQPSMVPPNCIFETSDFEDLWPSRKTPFDYIHCREMDGWIYNPQRLFEQAFSNLRPDGWLEMATIELTWHSFDSSHERAKNAISWRNLLEKASKKLGKPFCGVHQWRNEMIVAGFVDVKTVTKKIPLGSWSKSEREVGKWAQAHMLDALEPYSMALLTRVLDWSPTEVQALLGK</sequence>
<feature type="non-terminal residue" evidence="2">
    <location>
        <position position="291"/>
    </location>
</feature>
<protein>
    <recommendedName>
        <fullName evidence="4">Methyltransferase domain-containing protein</fullName>
    </recommendedName>
</protein>
<dbReference type="SUPFAM" id="SSF53335">
    <property type="entry name" value="S-adenosyl-L-methionine-dependent methyltransferases"/>
    <property type="match status" value="1"/>
</dbReference>
<dbReference type="AlphaFoldDB" id="A0A2B7W6D7"/>
<keyword evidence="3" id="KW-1185">Reference proteome</keyword>
<dbReference type="GO" id="GO:0008168">
    <property type="term" value="F:methyltransferase activity"/>
    <property type="evidence" value="ECO:0007669"/>
    <property type="project" value="TreeGrafter"/>
</dbReference>
<reference evidence="2 3" key="1">
    <citation type="submission" date="2017-10" db="EMBL/GenBank/DDBJ databases">
        <title>Comparative genomics in systemic dimorphic fungi from Ajellomycetaceae.</title>
        <authorList>
            <person name="Munoz J.F."/>
            <person name="Mcewen J.G."/>
            <person name="Clay O.K."/>
            <person name="Cuomo C.A."/>
        </authorList>
    </citation>
    <scope>NUCLEOTIDE SEQUENCE [LARGE SCALE GENOMIC DNA]</scope>
    <source>
        <strain evidence="2 3">UAMH7299</strain>
    </source>
</reference>
<dbReference type="Proteomes" id="UP000224634">
    <property type="component" value="Unassembled WGS sequence"/>
</dbReference>
<comment type="caution">
    <text evidence="2">The sequence shown here is derived from an EMBL/GenBank/DDBJ whole genome shotgun (WGS) entry which is preliminary data.</text>
</comment>
<feature type="region of interest" description="Disordered" evidence="1">
    <location>
        <begin position="1"/>
        <end position="23"/>
    </location>
</feature>